<accession>A0A0F9NCT2</accession>
<organism evidence="6">
    <name type="scientific">marine sediment metagenome</name>
    <dbReference type="NCBI Taxonomy" id="412755"/>
    <lineage>
        <taxon>unclassified sequences</taxon>
        <taxon>metagenomes</taxon>
        <taxon>ecological metagenomes</taxon>
    </lineage>
</organism>
<dbReference type="GO" id="GO:0046872">
    <property type="term" value="F:metal ion binding"/>
    <property type="evidence" value="ECO:0007669"/>
    <property type="project" value="UniProtKB-KW"/>
</dbReference>
<protein>
    <recommendedName>
        <fullName evidence="5">4Fe-4S ferredoxin-type domain-containing protein</fullName>
    </recommendedName>
</protein>
<dbReference type="InterPro" id="IPR017900">
    <property type="entry name" value="4Fe4S_Fe_S_CS"/>
</dbReference>
<dbReference type="PROSITE" id="PS51379">
    <property type="entry name" value="4FE4S_FER_2"/>
    <property type="match status" value="4"/>
</dbReference>
<name>A0A0F9NCT2_9ZZZZ</name>
<feature type="domain" description="4Fe-4S ferredoxin-type" evidence="5">
    <location>
        <begin position="67"/>
        <end position="97"/>
    </location>
</feature>
<dbReference type="PANTHER" id="PTHR24960">
    <property type="entry name" value="PHOTOSYSTEM I IRON-SULFUR CENTER-RELATED"/>
    <property type="match status" value="1"/>
</dbReference>
<sequence length="243" mass="27036">MSFPKITRTIDKSIEHVKVKFLTETLELILDREKCTGCGTCARVCPKDAISRGPVGASRRFPTLEDIIPEIYDPEACVFCGTCVYMCPFSALTLRIDGNVIELEKIPIIENKVVPKLEFEAKKIKSNDGIERVVKQYAEGEISIIDKECAGGCQSCALVCPSGAITIAPKPEKGWESKKNVEILDSDKCVFCGSCDNACPTGAVVLQWTGIKSSGEFKKNFWNDLLERFKKTRRSQLKEEENK</sequence>
<keyword evidence="2" id="KW-0479">Metal-binding</keyword>
<proteinExistence type="predicted"/>
<evidence type="ECO:0000256" key="3">
    <source>
        <dbReference type="ARBA" id="ARBA00023004"/>
    </source>
</evidence>
<comment type="caution">
    <text evidence="6">The sequence shown here is derived from an EMBL/GenBank/DDBJ whole genome shotgun (WGS) entry which is preliminary data.</text>
</comment>
<keyword evidence="3" id="KW-0408">Iron</keyword>
<dbReference type="Pfam" id="PF12838">
    <property type="entry name" value="Fer4_7"/>
    <property type="match status" value="2"/>
</dbReference>
<keyword evidence="1" id="KW-0004">4Fe-4S</keyword>
<feature type="domain" description="4Fe-4S ferredoxin-type" evidence="5">
    <location>
        <begin position="179"/>
        <end position="209"/>
    </location>
</feature>
<dbReference type="PROSITE" id="PS00198">
    <property type="entry name" value="4FE4S_FER_1"/>
    <property type="match status" value="2"/>
</dbReference>
<evidence type="ECO:0000313" key="6">
    <source>
        <dbReference type="EMBL" id="KKN15769.1"/>
    </source>
</evidence>
<dbReference type="InterPro" id="IPR043256">
    <property type="entry name" value="MvhB-like"/>
</dbReference>
<feature type="domain" description="4Fe-4S ferredoxin-type" evidence="5">
    <location>
        <begin position="140"/>
        <end position="170"/>
    </location>
</feature>
<keyword evidence="4" id="KW-0411">Iron-sulfur</keyword>
<dbReference type="AlphaFoldDB" id="A0A0F9NCT2"/>
<evidence type="ECO:0000256" key="1">
    <source>
        <dbReference type="ARBA" id="ARBA00022485"/>
    </source>
</evidence>
<evidence type="ECO:0000259" key="5">
    <source>
        <dbReference type="PROSITE" id="PS51379"/>
    </source>
</evidence>
<dbReference type="Gene3D" id="3.30.70.20">
    <property type="match status" value="2"/>
</dbReference>
<dbReference type="InterPro" id="IPR017896">
    <property type="entry name" value="4Fe4S_Fe-S-bd"/>
</dbReference>
<dbReference type="InterPro" id="IPR050157">
    <property type="entry name" value="PSI_iron-sulfur_center"/>
</dbReference>
<dbReference type="PANTHER" id="PTHR24960:SF79">
    <property type="entry name" value="PHOTOSYSTEM I IRON-SULFUR CENTER"/>
    <property type="match status" value="1"/>
</dbReference>
<evidence type="ECO:0000256" key="4">
    <source>
        <dbReference type="ARBA" id="ARBA00023014"/>
    </source>
</evidence>
<dbReference type="Gene3D" id="3.30.70.3270">
    <property type="match status" value="1"/>
</dbReference>
<feature type="domain" description="4Fe-4S ferredoxin-type" evidence="5">
    <location>
        <begin position="26"/>
        <end position="55"/>
    </location>
</feature>
<gene>
    <name evidence="6" type="ORF">LCGC14_0982680</name>
</gene>
<dbReference type="EMBL" id="LAZR01003679">
    <property type="protein sequence ID" value="KKN15769.1"/>
    <property type="molecule type" value="Genomic_DNA"/>
</dbReference>
<evidence type="ECO:0000256" key="2">
    <source>
        <dbReference type="ARBA" id="ARBA00022723"/>
    </source>
</evidence>
<dbReference type="GO" id="GO:0051539">
    <property type="term" value="F:4 iron, 4 sulfur cluster binding"/>
    <property type="evidence" value="ECO:0007669"/>
    <property type="project" value="UniProtKB-KW"/>
</dbReference>
<dbReference type="CDD" id="cd10549">
    <property type="entry name" value="MtMvhB_like"/>
    <property type="match status" value="1"/>
</dbReference>
<dbReference type="SUPFAM" id="SSF54862">
    <property type="entry name" value="4Fe-4S ferredoxins"/>
    <property type="match status" value="1"/>
</dbReference>
<dbReference type="PIRSF" id="PIRSF005658">
    <property type="entry name" value="FwdF"/>
    <property type="match status" value="1"/>
</dbReference>
<reference evidence="6" key="1">
    <citation type="journal article" date="2015" name="Nature">
        <title>Complex archaea that bridge the gap between prokaryotes and eukaryotes.</title>
        <authorList>
            <person name="Spang A."/>
            <person name="Saw J.H."/>
            <person name="Jorgensen S.L."/>
            <person name="Zaremba-Niedzwiedzka K."/>
            <person name="Martijn J."/>
            <person name="Lind A.E."/>
            <person name="van Eijk R."/>
            <person name="Schleper C."/>
            <person name="Guy L."/>
            <person name="Ettema T.J."/>
        </authorList>
    </citation>
    <scope>NUCLEOTIDE SEQUENCE</scope>
</reference>